<evidence type="ECO:0000313" key="1">
    <source>
        <dbReference type="EMBL" id="MBE1237406.1"/>
    </source>
</evidence>
<dbReference type="AlphaFoldDB" id="A0A8J6YPR3"/>
<sequence length="220" mass="25131">MSQRTGVLAARMWLLMLLDASERIGIAPLSAQRLHRLVYLANAMAPVYDLLTPDGYLLKYKRGPFFSEVQWDMDRLCAQGLAAASNFKTQRDGLGWWFEADYNLTPVGMKAVDRALELSEMEKKAIFLREVVRAFASVIKDEAVKEEQDDMVLMDVSYDRADDESPIDFHTASHNLTVLAADEIARQVGNEETASRRQTVHVYLRYLDRVWDIRRERAGA</sequence>
<dbReference type="Proteomes" id="UP000631034">
    <property type="component" value="Unassembled WGS sequence"/>
</dbReference>
<organism evidence="1 2">
    <name type="scientific">Phaeovibrio sulfidiphilus</name>
    <dbReference type="NCBI Taxonomy" id="1220600"/>
    <lineage>
        <taxon>Bacteria</taxon>
        <taxon>Pseudomonadati</taxon>
        <taxon>Pseudomonadota</taxon>
        <taxon>Alphaproteobacteria</taxon>
        <taxon>Rhodospirillales</taxon>
        <taxon>Rhodospirillaceae</taxon>
        <taxon>Phaeovibrio</taxon>
    </lineage>
</organism>
<name>A0A8J6YPR3_9PROT</name>
<comment type="caution">
    <text evidence="1">The sequence shown here is derived from an EMBL/GenBank/DDBJ whole genome shotgun (WGS) entry which is preliminary data.</text>
</comment>
<keyword evidence="2" id="KW-1185">Reference proteome</keyword>
<gene>
    <name evidence="1" type="ORF">IHV25_07065</name>
</gene>
<dbReference type="EMBL" id="JACZHT010000004">
    <property type="protein sequence ID" value="MBE1237406.1"/>
    <property type="molecule type" value="Genomic_DNA"/>
</dbReference>
<accession>A0A8J6YPR3</accession>
<reference evidence="1" key="1">
    <citation type="submission" date="2020-10" db="EMBL/GenBank/DDBJ databases">
        <title>Genome sequence of the unusual species of purple photosynthetic bacteria, Phaeovibrio sulfidiphilus DSM 23193, type strain.</title>
        <authorList>
            <person name="Kyndt J.A."/>
            <person name="Meyer T.E."/>
        </authorList>
    </citation>
    <scope>NUCLEOTIDE SEQUENCE</scope>
    <source>
        <strain evidence="1">DSM 23193</strain>
    </source>
</reference>
<proteinExistence type="predicted"/>
<protein>
    <submittedName>
        <fullName evidence="1">Uncharacterized protein</fullName>
    </submittedName>
</protein>
<dbReference type="RefSeq" id="WP_192534414.1">
    <property type="nucleotide sequence ID" value="NZ_JACZHT010000004.1"/>
</dbReference>
<evidence type="ECO:0000313" key="2">
    <source>
        <dbReference type="Proteomes" id="UP000631034"/>
    </source>
</evidence>